<dbReference type="AlphaFoldDB" id="A0A517WQ45"/>
<proteinExistence type="predicted"/>
<accession>A0A517WQ45</accession>
<name>A0A517WQ45_9PLAN</name>
<organism evidence="1 2">
    <name type="scientific">Gimesia aquarii</name>
    <dbReference type="NCBI Taxonomy" id="2527964"/>
    <lineage>
        <taxon>Bacteria</taxon>
        <taxon>Pseudomonadati</taxon>
        <taxon>Planctomycetota</taxon>
        <taxon>Planctomycetia</taxon>
        <taxon>Planctomycetales</taxon>
        <taxon>Planctomycetaceae</taxon>
        <taxon>Gimesia</taxon>
    </lineage>
</organism>
<evidence type="ECO:0000313" key="1">
    <source>
        <dbReference type="EMBL" id="QDU07358.1"/>
    </source>
</evidence>
<dbReference type="Proteomes" id="UP000318384">
    <property type="component" value="Chromosome"/>
</dbReference>
<sequence>MLTRRSEVVCLREQESIFMSLNLFLVRKRLSVLLYESI</sequence>
<keyword evidence="2" id="KW-1185">Reference proteome</keyword>
<dbReference type="EMBL" id="CP037422">
    <property type="protein sequence ID" value="QDU07358.1"/>
    <property type="molecule type" value="Genomic_DNA"/>
</dbReference>
<protein>
    <submittedName>
        <fullName evidence="1">Uncharacterized protein</fullName>
    </submittedName>
</protein>
<evidence type="ECO:0000313" key="2">
    <source>
        <dbReference type="Proteomes" id="UP000318384"/>
    </source>
</evidence>
<reference evidence="1 2" key="1">
    <citation type="submission" date="2019-03" db="EMBL/GenBank/DDBJ databases">
        <title>Deep-cultivation of Planctomycetes and their phenomic and genomic characterization uncovers novel biology.</title>
        <authorList>
            <person name="Wiegand S."/>
            <person name="Jogler M."/>
            <person name="Boedeker C."/>
            <person name="Pinto D."/>
            <person name="Vollmers J."/>
            <person name="Rivas-Marin E."/>
            <person name="Kohn T."/>
            <person name="Peeters S.H."/>
            <person name="Heuer A."/>
            <person name="Rast P."/>
            <person name="Oberbeckmann S."/>
            <person name="Bunk B."/>
            <person name="Jeske O."/>
            <person name="Meyerdierks A."/>
            <person name="Storesund J.E."/>
            <person name="Kallscheuer N."/>
            <person name="Luecker S."/>
            <person name="Lage O.M."/>
            <person name="Pohl T."/>
            <person name="Merkel B.J."/>
            <person name="Hornburger P."/>
            <person name="Mueller R.-W."/>
            <person name="Bruemmer F."/>
            <person name="Labrenz M."/>
            <person name="Spormann A.M."/>
            <person name="Op den Camp H."/>
            <person name="Overmann J."/>
            <person name="Amann R."/>
            <person name="Jetten M.S.M."/>
            <person name="Mascher T."/>
            <person name="Medema M.H."/>
            <person name="Devos D.P."/>
            <person name="Kaster A.-K."/>
            <person name="Ovreas L."/>
            <person name="Rohde M."/>
            <person name="Galperin M.Y."/>
            <person name="Jogler C."/>
        </authorList>
    </citation>
    <scope>NUCLEOTIDE SEQUENCE [LARGE SCALE GENOMIC DNA]</scope>
    <source>
        <strain evidence="1 2">V202</strain>
    </source>
</reference>
<gene>
    <name evidence="1" type="ORF">V202x_07100</name>
</gene>